<feature type="compositionally biased region" description="Basic and acidic residues" evidence="4">
    <location>
        <begin position="239"/>
        <end position="251"/>
    </location>
</feature>
<feature type="domain" description="Coenzyme Q-binding protein COQ10 START" evidence="5">
    <location>
        <begin position="59"/>
        <end position="186"/>
    </location>
</feature>
<feature type="compositionally biased region" description="Gly residues" evidence="4">
    <location>
        <begin position="257"/>
        <end position="267"/>
    </location>
</feature>
<dbReference type="AlphaFoldDB" id="A0A5A8EEH9"/>
<name>A0A5A8EEH9_CAFRO</name>
<comment type="similarity">
    <text evidence="1">Belongs to the COQ10 family.</text>
</comment>
<dbReference type="Gene3D" id="3.30.530.20">
    <property type="match status" value="1"/>
</dbReference>
<dbReference type="GO" id="GO:0048039">
    <property type="term" value="F:ubiquinone binding"/>
    <property type="evidence" value="ECO:0007669"/>
    <property type="project" value="InterPro"/>
</dbReference>
<protein>
    <recommendedName>
        <fullName evidence="5">Coenzyme Q-binding protein COQ10 START domain-containing protein</fullName>
    </recommendedName>
</protein>
<evidence type="ECO:0000256" key="3">
    <source>
        <dbReference type="ARBA" id="ARBA00024947"/>
    </source>
</evidence>
<evidence type="ECO:0000313" key="7">
    <source>
        <dbReference type="Proteomes" id="UP000322899"/>
    </source>
</evidence>
<reference evidence="6 7" key="1">
    <citation type="submission" date="2019-07" db="EMBL/GenBank/DDBJ databases">
        <title>Genomes of Cafeteria roenbergensis.</title>
        <authorList>
            <person name="Fischer M.G."/>
            <person name="Hackl T."/>
            <person name="Roman M."/>
        </authorList>
    </citation>
    <scope>NUCLEOTIDE SEQUENCE [LARGE SCALE GENOMIC DNA]</scope>
    <source>
        <strain evidence="6 7">E4-10P</strain>
    </source>
</reference>
<evidence type="ECO:0000259" key="5">
    <source>
        <dbReference type="Pfam" id="PF03364"/>
    </source>
</evidence>
<dbReference type="InterPro" id="IPR023393">
    <property type="entry name" value="START-like_dom_sf"/>
</dbReference>
<dbReference type="GO" id="GO:0005739">
    <property type="term" value="C:mitochondrion"/>
    <property type="evidence" value="ECO:0007669"/>
    <property type="project" value="TreeGrafter"/>
</dbReference>
<comment type="caution">
    <text evidence="6">The sequence shown here is derived from an EMBL/GenBank/DDBJ whole genome shotgun (WGS) entry which is preliminary data.</text>
</comment>
<evidence type="ECO:0000313" key="6">
    <source>
        <dbReference type="EMBL" id="KAA0175678.1"/>
    </source>
</evidence>
<proteinExistence type="inferred from homology"/>
<dbReference type="GO" id="GO:0045333">
    <property type="term" value="P:cellular respiration"/>
    <property type="evidence" value="ECO:0007669"/>
    <property type="project" value="InterPro"/>
</dbReference>
<evidence type="ECO:0000256" key="4">
    <source>
        <dbReference type="SAM" id="MobiDB-lite"/>
    </source>
</evidence>
<evidence type="ECO:0000256" key="2">
    <source>
        <dbReference type="ARBA" id="ARBA00011814"/>
    </source>
</evidence>
<dbReference type="Pfam" id="PF03364">
    <property type="entry name" value="Polyketide_cyc"/>
    <property type="match status" value="1"/>
</dbReference>
<sequence length="344" mass="36949">MRAVRRATQARVALLAGAARVHPLCHAQVRAASAVGNLFGLVTGMEPEALSHKERRIMRHSPEDVYAVVSDVARYHEFVPWCVGSDVISRPSDTYMEAELAVGFRMFTERYLSKVTMQHPAHVRAVAANTQLFRSLVNEWRFRPGPEPGTTWLEFRVDFAFKSALYAQASALFQDEVARRMVSAFEHRCDELYGRASGATSPLPRVVDDDDTTDDEEEQSGRAGDQAQTADPASATARAGDRDGAAPRPEGEAGSIASGGGGRGSGSGSAAEAPEGGRGADQVSEQRRPGAQSSSTAGVGPTRRVTAASSARGGPFRISSGLRVRRPRLRSPPPPLPDKGRSLW</sequence>
<comment type="function">
    <text evidence="3">Required for the function of coenzyme Q in the respiratory chain. May serve as a chaperone or may be involved in the transport of Q6 from its site of synthesis to the catalytic sites of the respiratory complexes.</text>
</comment>
<dbReference type="EMBL" id="VLTO01000012">
    <property type="protein sequence ID" value="KAA0175678.1"/>
    <property type="molecule type" value="Genomic_DNA"/>
</dbReference>
<dbReference type="PANTHER" id="PTHR12901">
    <property type="entry name" value="SPERM PROTEIN HOMOLOG"/>
    <property type="match status" value="1"/>
</dbReference>
<dbReference type="InterPro" id="IPR005031">
    <property type="entry name" value="COQ10_START"/>
</dbReference>
<dbReference type="CDD" id="cd07813">
    <property type="entry name" value="COQ10p_like"/>
    <property type="match status" value="1"/>
</dbReference>
<dbReference type="SUPFAM" id="SSF55961">
    <property type="entry name" value="Bet v1-like"/>
    <property type="match status" value="1"/>
</dbReference>
<organism evidence="6 7">
    <name type="scientific">Cafeteria roenbergensis</name>
    <name type="common">Marine flagellate</name>
    <dbReference type="NCBI Taxonomy" id="33653"/>
    <lineage>
        <taxon>Eukaryota</taxon>
        <taxon>Sar</taxon>
        <taxon>Stramenopiles</taxon>
        <taxon>Bigyra</taxon>
        <taxon>Opalozoa</taxon>
        <taxon>Bicosoecida</taxon>
        <taxon>Cafeteriaceae</taxon>
        <taxon>Cafeteria</taxon>
    </lineage>
</organism>
<evidence type="ECO:0000256" key="1">
    <source>
        <dbReference type="ARBA" id="ARBA00006885"/>
    </source>
</evidence>
<dbReference type="OrthoDB" id="292693at2759"/>
<feature type="region of interest" description="Disordered" evidence="4">
    <location>
        <begin position="195"/>
        <end position="344"/>
    </location>
</feature>
<comment type="subunit">
    <text evidence="2">Interacts with coenzyme Q.</text>
</comment>
<accession>A0A5A8EEH9</accession>
<dbReference type="PANTHER" id="PTHR12901:SF10">
    <property type="entry name" value="COENZYME Q-BINDING PROTEIN COQ10, MITOCHONDRIAL"/>
    <property type="match status" value="1"/>
</dbReference>
<dbReference type="Proteomes" id="UP000322899">
    <property type="component" value="Unassembled WGS sequence"/>
</dbReference>
<dbReference type="InterPro" id="IPR044996">
    <property type="entry name" value="COQ10-like"/>
</dbReference>
<feature type="compositionally biased region" description="Acidic residues" evidence="4">
    <location>
        <begin position="208"/>
        <end position="218"/>
    </location>
</feature>
<gene>
    <name evidence="6" type="ORF">FNF27_02759</name>
</gene>